<evidence type="ECO:0000256" key="7">
    <source>
        <dbReference type="ARBA" id="ARBA00023304"/>
    </source>
</evidence>
<dbReference type="Pfam" id="PF00330">
    <property type="entry name" value="Aconitase"/>
    <property type="match status" value="2"/>
</dbReference>
<evidence type="ECO:0000259" key="9">
    <source>
        <dbReference type="Pfam" id="PF00330"/>
    </source>
</evidence>
<evidence type="ECO:0000313" key="11">
    <source>
        <dbReference type="Proteomes" id="UP000005270"/>
    </source>
</evidence>
<keyword evidence="1 8" id="KW-0432">Leucine biosynthesis</keyword>
<feature type="binding site" evidence="8">
    <location>
        <position position="284"/>
    </location>
    <ligand>
        <name>[4Fe-4S] cluster</name>
        <dbReference type="ChEBI" id="CHEBI:49883"/>
    </ligand>
</feature>
<comment type="catalytic activity">
    <reaction evidence="8">
        <text>(2R,3S)-3-isopropylmalate = (2S)-2-isopropylmalate</text>
        <dbReference type="Rhea" id="RHEA:32287"/>
        <dbReference type="ChEBI" id="CHEBI:1178"/>
        <dbReference type="ChEBI" id="CHEBI:35121"/>
        <dbReference type="EC" id="4.2.1.33"/>
    </reaction>
</comment>
<dbReference type="GO" id="GO:0051539">
    <property type="term" value="F:4 iron, 4 sulfur cluster binding"/>
    <property type="evidence" value="ECO:0007669"/>
    <property type="project" value="UniProtKB-KW"/>
</dbReference>
<dbReference type="Proteomes" id="UP000005270">
    <property type="component" value="Chromosome"/>
</dbReference>
<dbReference type="PANTHER" id="PTHR43822">
    <property type="entry name" value="HOMOACONITASE, MITOCHONDRIAL-RELATED"/>
    <property type="match status" value="1"/>
</dbReference>
<comment type="pathway">
    <text evidence="8">Amino-acid biosynthesis; L-leucine biosynthesis; L-leucine from 3-methyl-2-oxobutanoate: step 2/4.</text>
</comment>
<accession>I3TEL1</accession>
<keyword evidence="6 8" id="KW-0456">Lyase</keyword>
<dbReference type="EC" id="4.2.1.33" evidence="8"/>
<feature type="domain" description="Aconitase/3-isopropylmalate dehydratase large subunit alpha/beta/alpha" evidence="9">
    <location>
        <begin position="269"/>
        <end position="395"/>
    </location>
</feature>
<protein>
    <recommendedName>
        <fullName evidence="8">3-isopropylmalate dehydratase large subunit</fullName>
        <ecNumber evidence="8">4.2.1.33</ecNumber>
    </recommendedName>
    <alternativeName>
        <fullName evidence="8">Alpha-IPM isomerase</fullName>
        <shortName evidence="8">IPMI</shortName>
    </alternativeName>
    <alternativeName>
        <fullName evidence="8">Isopropylmalate isomerase</fullName>
    </alternativeName>
</protein>
<dbReference type="AlphaFoldDB" id="I3TEL1"/>
<keyword evidence="7 8" id="KW-0100">Branched-chain amino acid biosynthesis</keyword>
<keyword evidence="11" id="KW-1185">Reference proteome</keyword>
<dbReference type="InterPro" id="IPR006251">
    <property type="entry name" value="Homoacnase/IPMdehydase_lsu"/>
</dbReference>
<dbReference type="PROSITE" id="PS01244">
    <property type="entry name" value="ACONITASE_2"/>
    <property type="match status" value="1"/>
</dbReference>
<dbReference type="NCBIfam" id="NF001614">
    <property type="entry name" value="PRK00402.1"/>
    <property type="match status" value="1"/>
</dbReference>
<evidence type="ECO:0000256" key="1">
    <source>
        <dbReference type="ARBA" id="ARBA00022430"/>
    </source>
</evidence>
<evidence type="ECO:0000256" key="8">
    <source>
        <dbReference type="HAMAP-Rule" id="MF_01027"/>
    </source>
</evidence>
<sequence length="404" mass="43043">MPFIERLLSKRLGKEVSPGDMVFVPVDLVYAHDGTAPLVIEVVVNELKLEKRLARNKAFFFIDHASPAPTLAAASVHKKMREFASRFGIGLFDAGEGISHQLVIESGLAGPGEIVVGADSHTPTVGVTGALALGLGSTDVAVALSYGYTWFTVPETVEVVLMGTLKHMVMGKDVALWLLGLKDVEKFHGRVIEYAGDLQAIGLDGLATLTNMSTEMMAVTSVVPPEGLREQTNGSWMGSDYVDEISVQLDEVEPMVARPPDVFNVAPVSSVEGVEVDQVFIGSCTNGRLEDMEVAAKIARGRRVKSGVRCIVAPASRKVLLESLDRGYIDILLKAGCILSPPTCGPCVGAHMGLLAEGEVAVSTTNRNFPGRMGHRKSEVYLASPATAMASALTGRITDPRVFA</sequence>
<dbReference type="GO" id="GO:0046872">
    <property type="term" value="F:metal ion binding"/>
    <property type="evidence" value="ECO:0007669"/>
    <property type="project" value="UniProtKB-KW"/>
</dbReference>
<dbReference type="HOGENOM" id="CLU_006714_3_4_2"/>
<feature type="binding site" evidence="8">
    <location>
        <position position="347"/>
    </location>
    <ligand>
        <name>[4Fe-4S] cluster</name>
        <dbReference type="ChEBI" id="CHEBI:49883"/>
    </ligand>
</feature>
<dbReference type="InterPro" id="IPR050067">
    <property type="entry name" value="IPM_dehydratase_rel_enz"/>
</dbReference>
<reference evidence="10 11" key="1">
    <citation type="journal article" date="2012" name="J. Bacteriol.">
        <title>Complete genome sequence of the hyperthermophilic cellulolytic Crenarchaeon 'Thermogladius cellulolyticus' 1633.</title>
        <authorList>
            <person name="Mardanov A.V."/>
            <person name="Kochetkova T.V."/>
            <person name="Beletsky A.V."/>
            <person name="Bonch-Osmolovskaya E.A."/>
            <person name="Ravin N.V."/>
            <person name="Skryabin K.G."/>
        </authorList>
    </citation>
    <scope>NUCLEOTIDE SEQUENCE [LARGE SCALE GENOMIC DNA]</scope>
    <source>
        <strain evidence="11">DSM 22663 / VKM B-2946 / 1633</strain>
    </source>
</reference>
<dbReference type="KEGG" id="thg:TCELL_0775"/>
<dbReference type="PROSITE" id="PS00450">
    <property type="entry name" value="ACONITASE_1"/>
    <property type="match status" value="1"/>
</dbReference>
<dbReference type="PRINTS" id="PR00415">
    <property type="entry name" value="ACONITASE"/>
</dbReference>
<comment type="cofactor">
    <cofactor evidence="8">
        <name>[4Fe-4S] cluster</name>
        <dbReference type="ChEBI" id="CHEBI:49883"/>
    </cofactor>
    <text evidence="8">Binds 1 [4Fe-4S] cluster per subunit.</text>
</comment>
<dbReference type="InterPro" id="IPR036008">
    <property type="entry name" value="Aconitase_4Fe-4S_dom"/>
</dbReference>
<evidence type="ECO:0000256" key="6">
    <source>
        <dbReference type="ARBA" id="ARBA00023239"/>
    </source>
</evidence>
<keyword evidence="2 8" id="KW-0004">4Fe-4S</keyword>
<keyword evidence="3 8" id="KW-0479">Metal-binding</keyword>
<dbReference type="STRING" id="1184251.TCELL_0775"/>
<evidence type="ECO:0000256" key="3">
    <source>
        <dbReference type="ARBA" id="ARBA00022723"/>
    </source>
</evidence>
<dbReference type="OrthoDB" id="255at2157"/>
<keyword evidence="5 8" id="KW-0411">Iron-sulfur</keyword>
<dbReference type="EMBL" id="CP003531">
    <property type="protein sequence ID" value="AFK51199.1"/>
    <property type="molecule type" value="Genomic_DNA"/>
</dbReference>
<dbReference type="SUPFAM" id="SSF53732">
    <property type="entry name" value="Aconitase iron-sulfur domain"/>
    <property type="match status" value="1"/>
</dbReference>
<dbReference type="NCBIfam" id="TIGR01343">
    <property type="entry name" value="hacA_fam"/>
    <property type="match status" value="1"/>
</dbReference>
<evidence type="ECO:0000256" key="2">
    <source>
        <dbReference type="ARBA" id="ARBA00022485"/>
    </source>
</evidence>
<dbReference type="InterPro" id="IPR018136">
    <property type="entry name" value="Aconitase_4Fe-4S_BS"/>
</dbReference>
<evidence type="ECO:0000313" key="10">
    <source>
        <dbReference type="EMBL" id="AFK51199.1"/>
    </source>
</evidence>
<evidence type="ECO:0000256" key="4">
    <source>
        <dbReference type="ARBA" id="ARBA00023004"/>
    </source>
</evidence>
<dbReference type="NCBIfam" id="TIGR02086">
    <property type="entry name" value="IPMI_arch"/>
    <property type="match status" value="1"/>
</dbReference>
<evidence type="ECO:0000256" key="5">
    <source>
        <dbReference type="ARBA" id="ARBA00023014"/>
    </source>
</evidence>
<dbReference type="RefSeq" id="WP_014737449.1">
    <property type="nucleotide sequence ID" value="NC_017954.1"/>
</dbReference>
<dbReference type="FunCoup" id="I3TEL1">
    <property type="interactions" value="122"/>
</dbReference>
<dbReference type="InParanoid" id="I3TEL1"/>
<name>I3TEL1_THEC1</name>
<dbReference type="GO" id="GO:0009098">
    <property type="term" value="P:L-leucine biosynthetic process"/>
    <property type="evidence" value="ECO:0007669"/>
    <property type="project" value="UniProtKB-UniRule"/>
</dbReference>
<dbReference type="PANTHER" id="PTHR43822:SF2">
    <property type="entry name" value="HOMOACONITASE, MITOCHONDRIAL"/>
    <property type="match status" value="1"/>
</dbReference>
<dbReference type="GO" id="GO:0003861">
    <property type="term" value="F:3-isopropylmalate dehydratase activity"/>
    <property type="evidence" value="ECO:0007669"/>
    <property type="project" value="UniProtKB-UniRule"/>
</dbReference>
<dbReference type="Gene3D" id="3.30.499.10">
    <property type="entry name" value="Aconitase, domain 3"/>
    <property type="match status" value="2"/>
</dbReference>
<keyword evidence="4 8" id="KW-0408">Iron</keyword>
<gene>
    <name evidence="8" type="primary">leuC</name>
    <name evidence="10" type="ordered locus">TCELL_0775</name>
</gene>
<dbReference type="UniPathway" id="UPA00048">
    <property type="reaction ID" value="UER00071"/>
</dbReference>
<comment type="function">
    <text evidence="8">Catalyzes the isomerization between 2-isopropylmalate and 3-isopropylmalate, via the formation of 2-isopropylmaleate.</text>
</comment>
<dbReference type="HAMAP" id="MF_01027">
    <property type="entry name" value="LeuC_type2"/>
    <property type="match status" value="1"/>
</dbReference>
<dbReference type="eggNOG" id="arCOG01698">
    <property type="taxonomic scope" value="Archaea"/>
</dbReference>
<comment type="similarity">
    <text evidence="8">Belongs to the aconitase/IPM isomerase family. LeuC type 2 subfamily.</text>
</comment>
<dbReference type="InterPro" id="IPR015931">
    <property type="entry name" value="Acnase/IPM_dHydase_lsu_aba_1/3"/>
</dbReference>
<keyword evidence="8" id="KW-0028">Amino-acid biosynthesis</keyword>
<dbReference type="GeneID" id="13013091"/>
<feature type="domain" description="Aconitase/3-isopropylmalate dehydratase large subunit alpha/beta/alpha" evidence="9">
    <location>
        <begin position="19"/>
        <end position="226"/>
    </location>
</feature>
<proteinExistence type="inferred from homology"/>
<dbReference type="InterPro" id="IPR011826">
    <property type="entry name" value="HAcnase/IPMdehydase_lsu_prok"/>
</dbReference>
<dbReference type="InterPro" id="IPR001030">
    <property type="entry name" value="Acoase/IPM_deHydtase_lsu_aba"/>
</dbReference>
<organism evidence="10 11">
    <name type="scientific">Thermogladius calderae (strain DSM 22663 / VKM B-2946 / 1633)</name>
    <dbReference type="NCBI Taxonomy" id="1184251"/>
    <lineage>
        <taxon>Archaea</taxon>
        <taxon>Thermoproteota</taxon>
        <taxon>Thermoprotei</taxon>
        <taxon>Desulfurococcales</taxon>
        <taxon>Desulfurococcaceae</taxon>
        <taxon>Thermogladius</taxon>
    </lineage>
</organism>
<feature type="binding site" evidence="8">
    <location>
        <position position="344"/>
    </location>
    <ligand>
        <name>[4Fe-4S] cluster</name>
        <dbReference type="ChEBI" id="CHEBI:49883"/>
    </ligand>
</feature>
<comment type="subunit">
    <text evidence="8">Heterodimer of LeuC and LeuD.</text>
</comment>